<dbReference type="PANTHER" id="PTHR43031:SF1">
    <property type="entry name" value="PYRIDINE NUCLEOTIDE-DISULPHIDE OXIDOREDUCTASE"/>
    <property type="match status" value="1"/>
</dbReference>
<dbReference type="Pfam" id="PF11127">
    <property type="entry name" value="YgaP-like_TM"/>
    <property type="match status" value="1"/>
</dbReference>
<feature type="domain" description="Rhodanese" evidence="1">
    <location>
        <begin position="19"/>
        <end position="109"/>
    </location>
</feature>
<dbReference type="Pfam" id="PF00581">
    <property type="entry name" value="Rhodanese"/>
    <property type="match status" value="1"/>
</dbReference>
<accession>A0A7W9JKK1</accession>
<dbReference type="SMART" id="SM00450">
    <property type="entry name" value="RHOD"/>
    <property type="match status" value="1"/>
</dbReference>
<comment type="caution">
    <text evidence="2">The sequence shown here is derived from an EMBL/GenBank/DDBJ whole genome shotgun (WGS) entry which is preliminary data.</text>
</comment>
<evidence type="ECO:0000313" key="3">
    <source>
        <dbReference type="Proteomes" id="UP000567246"/>
    </source>
</evidence>
<organism evidence="2 3">
    <name type="scientific">Micrococcus endophyticus</name>
    <dbReference type="NCBI Taxonomy" id="455343"/>
    <lineage>
        <taxon>Bacteria</taxon>
        <taxon>Bacillati</taxon>
        <taxon>Actinomycetota</taxon>
        <taxon>Actinomycetes</taxon>
        <taxon>Micrococcales</taxon>
        <taxon>Micrococcaceae</taxon>
        <taxon>Micrococcus</taxon>
    </lineage>
</organism>
<sequence length="197" mass="20472">MTAMTLTPVSPEELLERTEAGTAFVIDVRTPAEFAVEHIAGSYNVPLDTLKEHVRDVAERLHGDVVLVCASGVRASDAQQRLTGAGFTEAAVLSGGIGSYAQAGGDVVRRGTGWGMERQVRMTAGSLVLAGVIASQIGSKRLALLAGGVGGGLVYSALSNTCAMVSVLDRMPWNRQDRERPASEVLGALPAGAARKA</sequence>
<evidence type="ECO:0000259" key="1">
    <source>
        <dbReference type="PROSITE" id="PS50206"/>
    </source>
</evidence>
<dbReference type="InterPro" id="IPR050229">
    <property type="entry name" value="GlpE_sulfurtransferase"/>
</dbReference>
<dbReference type="Gene3D" id="3.40.250.10">
    <property type="entry name" value="Rhodanese-like domain"/>
    <property type="match status" value="1"/>
</dbReference>
<keyword evidence="3" id="KW-1185">Reference proteome</keyword>
<dbReference type="GO" id="GO:0016740">
    <property type="term" value="F:transferase activity"/>
    <property type="evidence" value="ECO:0007669"/>
    <property type="project" value="UniProtKB-KW"/>
</dbReference>
<dbReference type="PROSITE" id="PS50206">
    <property type="entry name" value="RHODANESE_3"/>
    <property type="match status" value="1"/>
</dbReference>
<evidence type="ECO:0000313" key="2">
    <source>
        <dbReference type="EMBL" id="MBB5849577.1"/>
    </source>
</evidence>
<dbReference type="InterPro" id="IPR001763">
    <property type="entry name" value="Rhodanese-like_dom"/>
</dbReference>
<name>A0A7W9JKK1_9MICC</name>
<dbReference type="EMBL" id="JACHMW010000001">
    <property type="protein sequence ID" value="MBB5849577.1"/>
    <property type="molecule type" value="Genomic_DNA"/>
</dbReference>
<dbReference type="InterPro" id="IPR036873">
    <property type="entry name" value="Rhodanese-like_dom_sf"/>
</dbReference>
<reference evidence="2 3" key="1">
    <citation type="submission" date="2020-08" db="EMBL/GenBank/DDBJ databases">
        <title>Sequencing the genomes of 1000 actinobacteria strains.</title>
        <authorList>
            <person name="Klenk H.-P."/>
        </authorList>
    </citation>
    <scope>NUCLEOTIDE SEQUENCE [LARGE SCALE GENOMIC DNA]</scope>
    <source>
        <strain evidence="2 3">DSM 17945</strain>
    </source>
</reference>
<protein>
    <submittedName>
        <fullName evidence="2">Rhodanese-related sulfurtransferase</fullName>
    </submittedName>
</protein>
<dbReference type="Gene3D" id="6.10.140.1340">
    <property type="match status" value="1"/>
</dbReference>
<dbReference type="InterPro" id="IPR021309">
    <property type="entry name" value="YgaP-like_TM"/>
</dbReference>
<dbReference type="AlphaFoldDB" id="A0A7W9JKK1"/>
<dbReference type="SUPFAM" id="SSF52821">
    <property type="entry name" value="Rhodanese/Cell cycle control phosphatase"/>
    <property type="match status" value="1"/>
</dbReference>
<dbReference type="CDD" id="cd00158">
    <property type="entry name" value="RHOD"/>
    <property type="match status" value="1"/>
</dbReference>
<dbReference type="Proteomes" id="UP000567246">
    <property type="component" value="Unassembled WGS sequence"/>
</dbReference>
<dbReference type="PANTHER" id="PTHR43031">
    <property type="entry name" value="FAD-DEPENDENT OXIDOREDUCTASE"/>
    <property type="match status" value="1"/>
</dbReference>
<gene>
    <name evidence="2" type="ORF">HDA33_002141</name>
</gene>
<proteinExistence type="predicted"/>
<keyword evidence="2" id="KW-0808">Transferase</keyword>
<dbReference type="RefSeq" id="WP_017489356.1">
    <property type="nucleotide sequence ID" value="NZ_BAABAG010000018.1"/>
</dbReference>